<reference evidence="1 2" key="1">
    <citation type="journal article" date="2024" name="Plant Biotechnol. J.">
        <title>Genome and CRISPR/Cas9 system of a widespread forest tree (Populus alba) in the world.</title>
        <authorList>
            <person name="Liu Y.J."/>
            <person name="Jiang P.F."/>
            <person name="Han X.M."/>
            <person name="Li X.Y."/>
            <person name="Wang H.M."/>
            <person name="Wang Y.J."/>
            <person name="Wang X.X."/>
            <person name="Zeng Q.Y."/>
        </authorList>
    </citation>
    <scope>NUCLEOTIDE SEQUENCE [LARGE SCALE GENOMIC DNA]</scope>
    <source>
        <strain evidence="2">cv. PAL-ZL1</strain>
    </source>
</reference>
<dbReference type="EMBL" id="RCHU02000012">
    <property type="protein sequence ID" value="KAL3575472.1"/>
    <property type="molecule type" value="Genomic_DNA"/>
</dbReference>
<sequence length="115" mass="12880">MAVISVRVRTVFTLWVAKGDLCWLSCTLDCLSSMLVPGRYTLSDSTPNKNSSKNCWTGGAGKTTDPEDADPIGAYQKKGKAMDTMTDHHRERRRRGCKRLTAAVFNFFLVEDAFR</sequence>
<accession>A0ACC4BA71</accession>
<comment type="caution">
    <text evidence="1">The sequence shown here is derived from an EMBL/GenBank/DDBJ whole genome shotgun (WGS) entry which is preliminary data.</text>
</comment>
<keyword evidence="2" id="KW-1185">Reference proteome</keyword>
<dbReference type="Proteomes" id="UP000309997">
    <property type="component" value="Unassembled WGS sequence"/>
</dbReference>
<proteinExistence type="predicted"/>
<name>A0ACC4BA71_POPAL</name>
<gene>
    <name evidence="1" type="ORF">D5086_023573</name>
</gene>
<evidence type="ECO:0000313" key="1">
    <source>
        <dbReference type="EMBL" id="KAL3575472.1"/>
    </source>
</evidence>
<protein>
    <submittedName>
        <fullName evidence="1">Uncharacterized protein</fullName>
    </submittedName>
</protein>
<evidence type="ECO:0000313" key="2">
    <source>
        <dbReference type="Proteomes" id="UP000309997"/>
    </source>
</evidence>
<organism evidence="1 2">
    <name type="scientific">Populus alba</name>
    <name type="common">White poplar</name>
    <dbReference type="NCBI Taxonomy" id="43335"/>
    <lineage>
        <taxon>Eukaryota</taxon>
        <taxon>Viridiplantae</taxon>
        <taxon>Streptophyta</taxon>
        <taxon>Embryophyta</taxon>
        <taxon>Tracheophyta</taxon>
        <taxon>Spermatophyta</taxon>
        <taxon>Magnoliopsida</taxon>
        <taxon>eudicotyledons</taxon>
        <taxon>Gunneridae</taxon>
        <taxon>Pentapetalae</taxon>
        <taxon>rosids</taxon>
        <taxon>fabids</taxon>
        <taxon>Malpighiales</taxon>
        <taxon>Salicaceae</taxon>
        <taxon>Saliceae</taxon>
        <taxon>Populus</taxon>
    </lineage>
</organism>